<dbReference type="InterPro" id="IPR022801">
    <property type="entry name" value="Ribosomal_uS4"/>
</dbReference>
<dbReference type="NCBIfam" id="NF003139">
    <property type="entry name" value="PRK04051.1"/>
    <property type="match status" value="1"/>
</dbReference>
<sequence>MGDPKRAKKQYATPLRPWDKERIEREADLINNFGLKSKKEVWKTETILRNFRREARKLMAATGDQADKESRQLLEKLRGLSLLDEDSTIVDVLSLDIEDVLSRRLQSIVHENGLAKSVKQARQMIVHGHIVIGDKKITEPGYLVSVDEEKEIGFHNTSSYKERMGNGVGPSDKEGATGGS</sequence>
<comment type="subunit">
    <text evidence="6">Part of the 30S ribosomal subunit. Contacts protein S5. The interaction surface between S4 and S5 is involved in control of translational fidelity.</text>
</comment>
<dbReference type="SUPFAM" id="SSF55174">
    <property type="entry name" value="Alpha-L RNA-binding motif"/>
    <property type="match status" value="1"/>
</dbReference>
<keyword evidence="4 6" id="KW-0689">Ribosomal protein</keyword>
<dbReference type="PANTHER" id="PTHR11831">
    <property type="entry name" value="30S 40S RIBOSOMAL PROTEIN"/>
    <property type="match status" value="1"/>
</dbReference>
<dbReference type="SMART" id="SM00363">
    <property type="entry name" value="S4"/>
    <property type="match status" value="1"/>
</dbReference>
<comment type="function">
    <text evidence="6">With S5 and S12 plays an important role in translational accuracy.</text>
</comment>
<dbReference type="InterPro" id="IPR022802">
    <property type="entry name" value="Ribosomal_uS4_arc"/>
</dbReference>
<dbReference type="Gene3D" id="3.10.290.10">
    <property type="entry name" value="RNA-binding S4 domain"/>
    <property type="match status" value="1"/>
</dbReference>
<proteinExistence type="inferred from homology"/>
<dbReference type="GO" id="GO:0006412">
    <property type="term" value="P:translation"/>
    <property type="evidence" value="ECO:0007669"/>
    <property type="project" value="UniProtKB-UniRule"/>
</dbReference>
<evidence type="ECO:0000313" key="10">
    <source>
        <dbReference type="Proteomes" id="UP000070404"/>
    </source>
</evidence>
<comment type="similarity">
    <text evidence="1 6">Belongs to the universal ribosomal protein uS4 family.</text>
</comment>
<dbReference type="Pfam" id="PF01479">
    <property type="entry name" value="S4"/>
    <property type="match status" value="1"/>
</dbReference>
<evidence type="ECO:0000256" key="6">
    <source>
        <dbReference type="HAMAP-Rule" id="MF_01306"/>
    </source>
</evidence>
<dbReference type="GO" id="GO:0003735">
    <property type="term" value="F:structural constituent of ribosome"/>
    <property type="evidence" value="ECO:0007669"/>
    <property type="project" value="InterPro"/>
</dbReference>
<dbReference type="GO" id="GO:0042274">
    <property type="term" value="P:ribosomal small subunit biogenesis"/>
    <property type="evidence" value="ECO:0007669"/>
    <property type="project" value="TreeGrafter"/>
</dbReference>
<evidence type="ECO:0000256" key="2">
    <source>
        <dbReference type="ARBA" id="ARBA00022730"/>
    </source>
</evidence>
<keyword evidence="10" id="KW-1185">Reference proteome</keyword>
<accession>A0A133VKT8</accession>
<evidence type="ECO:0000313" key="9">
    <source>
        <dbReference type="EMBL" id="KXB07037.1"/>
    </source>
</evidence>
<dbReference type="HAMAP" id="MF_01306_A">
    <property type="entry name" value="Ribosomal_uS4_A"/>
    <property type="match status" value="1"/>
</dbReference>
<gene>
    <name evidence="6" type="primary">rps4</name>
    <name evidence="9" type="ORF">AKJ52_01115</name>
</gene>
<dbReference type="NCBIfam" id="TIGR01018">
    <property type="entry name" value="uS4_arch"/>
    <property type="match status" value="1"/>
</dbReference>
<dbReference type="PROSITE" id="PS50889">
    <property type="entry name" value="S4"/>
    <property type="match status" value="1"/>
</dbReference>
<dbReference type="CDD" id="cd00165">
    <property type="entry name" value="S4"/>
    <property type="match status" value="1"/>
</dbReference>
<keyword evidence="3 6" id="KW-0694">RNA-binding</keyword>
<comment type="function">
    <text evidence="6">One of the primary rRNA binding proteins, it binds directly to 16S rRNA where it nucleates assembly of the body of the 30S subunit.</text>
</comment>
<dbReference type="GO" id="GO:0015935">
    <property type="term" value="C:small ribosomal subunit"/>
    <property type="evidence" value="ECO:0007669"/>
    <property type="project" value="InterPro"/>
</dbReference>
<evidence type="ECO:0000259" key="8">
    <source>
        <dbReference type="SMART" id="SM00363"/>
    </source>
</evidence>
<dbReference type="PANTHER" id="PTHR11831:SF5">
    <property type="entry name" value="40S RIBOSOMAL PROTEIN S9"/>
    <property type="match status" value="1"/>
</dbReference>
<keyword evidence="5 6" id="KW-0687">Ribonucleoprotein</keyword>
<reference evidence="9 10" key="1">
    <citation type="journal article" date="2016" name="Sci. Rep.">
        <title>Metabolic traits of an uncultured archaeal lineage -MSBL1- from brine pools of the Red Sea.</title>
        <authorList>
            <person name="Mwirichia R."/>
            <person name="Alam I."/>
            <person name="Rashid M."/>
            <person name="Vinu M."/>
            <person name="Ba-Alawi W."/>
            <person name="Anthony Kamau A."/>
            <person name="Kamanda Ngugi D."/>
            <person name="Goker M."/>
            <person name="Klenk H.P."/>
            <person name="Bajic V."/>
            <person name="Stingl U."/>
        </authorList>
    </citation>
    <scope>NUCLEOTIDE SEQUENCE [LARGE SCALE GENOMIC DNA]</scope>
    <source>
        <strain evidence="9">SCGC-AAA382C18</strain>
    </source>
</reference>
<evidence type="ECO:0000256" key="1">
    <source>
        <dbReference type="ARBA" id="ARBA00007465"/>
    </source>
</evidence>
<evidence type="ECO:0000256" key="4">
    <source>
        <dbReference type="ARBA" id="ARBA00022980"/>
    </source>
</evidence>
<dbReference type="InterPro" id="IPR005710">
    <property type="entry name" value="Ribosomal_uS4_euk/arc"/>
</dbReference>
<dbReference type="GO" id="GO:0019843">
    <property type="term" value="F:rRNA binding"/>
    <property type="evidence" value="ECO:0007669"/>
    <property type="project" value="UniProtKB-UniRule"/>
</dbReference>
<feature type="domain" description="RNA-binding S4" evidence="8">
    <location>
        <begin position="103"/>
        <end position="169"/>
    </location>
</feature>
<dbReference type="Proteomes" id="UP000070404">
    <property type="component" value="Unassembled WGS sequence"/>
</dbReference>
<dbReference type="AlphaFoldDB" id="A0A133VKT8"/>
<feature type="region of interest" description="Disordered" evidence="7">
    <location>
        <begin position="157"/>
        <end position="180"/>
    </location>
</feature>
<feature type="compositionally biased region" description="Basic and acidic residues" evidence="7">
    <location>
        <begin position="171"/>
        <end position="180"/>
    </location>
</feature>
<evidence type="ECO:0000256" key="7">
    <source>
        <dbReference type="SAM" id="MobiDB-lite"/>
    </source>
</evidence>
<dbReference type="InterPro" id="IPR002942">
    <property type="entry name" value="S4_RNA-bd"/>
</dbReference>
<comment type="caution">
    <text evidence="9">The sequence shown here is derived from an EMBL/GenBank/DDBJ whole genome shotgun (WGS) entry which is preliminary data.</text>
</comment>
<organism evidence="9 10">
    <name type="scientific">candidate division MSBL1 archaeon SCGC-AAA382C18</name>
    <dbReference type="NCBI Taxonomy" id="1698281"/>
    <lineage>
        <taxon>Archaea</taxon>
        <taxon>Methanobacteriati</taxon>
        <taxon>Methanobacteriota</taxon>
        <taxon>candidate division MSBL1</taxon>
    </lineage>
</organism>
<evidence type="ECO:0000256" key="5">
    <source>
        <dbReference type="ARBA" id="ARBA00023274"/>
    </source>
</evidence>
<dbReference type="InterPro" id="IPR036986">
    <property type="entry name" value="S4_RNA-bd_sf"/>
</dbReference>
<keyword evidence="2 6" id="KW-0699">rRNA-binding</keyword>
<evidence type="ECO:0000256" key="3">
    <source>
        <dbReference type="ARBA" id="ARBA00022884"/>
    </source>
</evidence>
<dbReference type="EMBL" id="LHYF01000013">
    <property type="protein sequence ID" value="KXB07037.1"/>
    <property type="molecule type" value="Genomic_DNA"/>
</dbReference>
<name>A0A133VKT8_9EURY</name>
<protein>
    <recommendedName>
        <fullName evidence="6">Small ribosomal subunit protein uS4</fullName>
    </recommendedName>
</protein>